<name>A0A5B7X1T3_9FLAO</name>
<evidence type="ECO:0000259" key="2">
    <source>
        <dbReference type="Pfam" id="PF03703"/>
    </source>
</evidence>
<dbReference type="OrthoDB" id="1524472at2"/>
<reference evidence="3 4" key="1">
    <citation type="submission" date="2019-06" db="EMBL/GenBank/DDBJ databases">
        <title>Complete genome sequence of Antarcticibacterium flavum KCTC 52984T from an Antarctic marine sediment.</title>
        <authorList>
            <person name="Lee Y.M."/>
            <person name="Shin S.C."/>
        </authorList>
    </citation>
    <scope>NUCLEOTIDE SEQUENCE [LARGE SCALE GENOMIC DNA]</scope>
    <source>
        <strain evidence="3 4">KCTC 52984</strain>
    </source>
</reference>
<evidence type="ECO:0000313" key="4">
    <source>
        <dbReference type="Proteomes" id="UP000309016"/>
    </source>
</evidence>
<protein>
    <submittedName>
        <fullName evidence="3">PH domain-containing protein</fullName>
    </submittedName>
</protein>
<feature type="domain" description="YdbS-like PH" evidence="2">
    <location>
        <begin position="88"/>
        <end position="165"/>
    </location>
</feature>
<dbReference type="EMBL" id="CP040812">
    <property type="protein sequence ID" value="QCY68662.1"/>
    <property type="molecule type" value="Genomic_DNA"/>
</dbReference>
<proteinExistence type="predicted"/>
<dbReference type="PANTHER" id="PTHR34473">
    <property type="entry name" value="UPF0699 TRANSMEMBRANE PROTEIN YDBS"/>
    <property type="match status" value="1"/>
</dbReference>
<keyword evidence="1" id="KW-0812">Transmembrane</keyword>
<organism evidence="3 4">
    <name type="scientific">Antarcticibacterium flavum</name>
    <dbReference type="NCBI Taxonomy" id="2058175"/>
    <lineage>
        <taxon>Bacteria</taxon>
        <taxon>Pseudomonadati</taxon>
        <taxon>Bacteroidota</taxon>
        <taxon>Flavobacteriia</taxon>
        <taxon>Flavobacteriales</taxon>
        <taxon>Flavobacteriaceae</taxon>
        <taxon>Antarcticibacterium</taxon>
    </lineage>
</organism>
<dbReference type="Proteomes" id="UP000309016">
    <property type="component" value="Chromosome"/>
</dbReference>
<keyword evidence="4" id="KW-1185">Reference proteome</keyword>
<dbReference type="InterPro" id="IPR005182">
    <property type="entry name" value="YdbS-like_PH"/>
</dbReference>
<dbReference type="KEGG" id="afla:FHG64_04230"/>
<feature type="transmembrane region" description="Helical" evidence="1">
    <location>
        <begin position="37"/>
        <end position="57"/>
    </location>
</feature>
<evidence type="ECO:0000313" key="3">
    <source>
        <dbReference type="EMBL" id="QCY68662.1"/>
    </source>
</evidence>
<keyword evidence="1" id="KW-0472">Membrane</keyword>
<dbReference type="PANTHER" id="PTHR34473:SF3">
    <property type="entry name" value="TRANSMEMBRANE PROTEIN-RELATED"/>
    <property type="match status" value="1"/>
</dbReference>
<keyword evidence="1" id="KW-1133">Transmembrane helix</keyword>
<gene>
    <name evidence="3" type="ORF">FHG64_04230</name>
</gene>
<feature type="transmembrane region" description="Helical" evidence="1">
    <location>
        <begin position="63"/>
        <end position="81"/>
    </location>
</feature>
<evidence type="ECO:0000256" key="1">
    <source>
        <dbReference type="SAM" id="Phobius"/>
    </source>
</evidence>
<dbReference type="Pfam" id="PF03703">
    <property type="entry name" value="bPH_2"/>
    <property type="match status" value="1"/>
</dbReference>
<accession>A0A5B7X1T3</accession>
<dbReference type="RefSeq" id="WP_139065248.1">
    <property type="nucleotide sequence ID" value="NZ_CP040812.1"/>
</dbReference>
<dbReference type="AlphaFoldDB" id="A0A5B7X1T3"/>
<sequence>MASIMENFSNPEIDLTSLPNYEEVSFHGISGNYLFKAVFQTGIFMLFVFAAWGAMFYYNVNPYTLWISLVVILLYFLFRFWNTYKMQQNYGYALREKDILYRRGFFVNTTTVVPFNRIQHVSISRDVFDKFLDIASIQVFTAGGSGSDLSIPGLEPVRARELKEALSVKITEDES</sequence>